<protein>
    <recommendedName>
        <fullName evidence="4">BED-type domain-containing protein</fullName>
    </recommendedName>
</protein>
<dbReference type="Proteomes" id="UP000005240">
    <property type="component" value="Unassembled WGS sequence"/>
</dbReference>
<dbReference type="OrthoDB" id="10412633at2759"/>
<reference evidence="2" key="4">
    <citation type="submission" date="2025-05" db="UniProtKB">
        <authorList>
            <consortium name="EnsemblFungi"/>
        </authorList>
    </citation>
    <scope>IDENTIFICATION</scope>
    <source>
        <strain evidence="2">isolate 1-1 / race 1 (BBBD)</strain>
    </source>
</reference>
<accession>A0A180GCI0</accession>
<keyword evidence="3" id="KW-1185">Reference proteome</keyword>
<dbReference type="EnsemblFungi" id="PTTG_00727-t43_1">
    <property type="protein sequence ID" value="PTTG_00727-t43_1-p1"/>
    <property type="gene ID" value="PTTG_00727"/>
</dbReference>
<dbReference type="EMBL" id="ADAS02000106">
    <property type="protein sequence ID" value="OAV90239.1"/>
    <property type="molecule type" value="Genomic_DNA"/>
</dbReference>
<name>A0A180GCI0_PUCT1</name>
<dbReference type="AlphaFoldDB" id="A0A180GCI0"/>
<evidence type="ECO:0000313" key="1">
    <source>
        <dbReference type="EMBL" id="OAV90239.1"/>
    </source>
</evidence>
<sequence>MTQDSDDENKKAAALSLKSKSEKKIAPRKDGTDSVLVYFTQIGDSLSYNCVWCKKIVKALTSSYYNLKIHRDGVDCKGTIRAACPNRTRAIAQGCKLPPTAAQIAQESSESDKKSGTALSVFVTKGRFENHTSNKLMVYWLIEHSQPWARFEDRTLRIVCDNMNPQSVFYSRTWAAKTAQSLYLALQQAVLADIKVISMF</sequence>
<evidence type="ECO:0000313" key="3">
    <source>
        <dbReference type="Proteomes" id="UP000005240"/>
    </source>
</evidence>
<reference evidence="1" key="2">
    <citation type="submission" date="2016-05" db="EMBL/GenBank/DDBJ databases">
        <title>Comparative analysis highlights variable genome content of wheat rusts and divergence of the mating loci.</title>
        <authorList>
            <person name="Cuomo C.A."/>
            <person name="Bakkeren G."/>
            <person name="Szabo L."/>
            <person name="Khalil H."/>
            <person name="Joly D."/>
            <person name="Goldberg J."/>
            <person name="Young S."/>
            <person name="Zeng Q."/>
            <person name="Fellers J."/>
        </authorList>
    </citation>
    <scope>NUCLEOTIDE SEQUENCE [LARGE SCALE GENOMIC DNA]</scope>
    <source>
        <strain evidence="1">1-1 BBBD Race 1</strain>
    </source>
</reference>
<dbReference type="VEuPathDB" id="FungiDB:PTTG_00727"/>
<evidence type="ECO:0000313" key="2">
    <source>
        <dbReference type="EnsemblFungi" id="PTTG_00727-t43_1-p1"/>
    </source>
</evidence>
<organism evidence="1">
    <name type="scientific">Puccinia triticina (isolate 1-1 / race 1 (BBBD))</name>
    <name type="common">Brown leaf rust fungus</name>
    <dbReference type="NCBI Taxonomy" id="630390"/>
    <lineage>
        <taxon>Eukaryota</taxon>
        <taxon>Fungi</taxon>
        <taxon>Dikarya</taxon>
        <taxon>Basidiomycota</taxon>
        <taxon>Pucciniomycotina</taxon>
        <taxon>Pucciniomycetes</taxon>
        <taxon>Pucciniales</taxon>
        <taxon>Pucciniaceae</taxon>
        <taxon>Puccinia</taxon>
    </lineage>
</organism>
<reference evidence="2 3" key="3">
    <citation type="journal article" date="2017" name="G3 (Bethesda)">
        <title>Comparative analysis highlights variable genome content of wheat rusts and divergence of the mating loci.</title>
        <authorList>
            <person name="Cuomo C.A."/>
            <person name="Bakkeren G."/>
            <person name="Khalil H.B."/>
            <person name="Panwar V."/>
            <person name="Joly D."/>
            <person name="Linning R."/>
            <person name="Sakthikumar S."/>
            <person name="Song X."/>
            <person name="Adiconis X."/>
            <person name="Fan L."/>
            <person name="Goldberg J.M."/>
            <person name="Levin J.Z."/>
            <person name="Young S."/>
            <person name="Zeng Q."/>
            <person name="Anikster Y."/>
            <person name="Bruce M."/>
            <person name="Wang M."/>
            <person name="Yin C."/>
            <person name="McCallum B."/>
            <person name="Szabo L.J."/>
            <person name="Hulbert S."/>
            <person name="Chen X."/>
            <person name="Fellers J.P."/>
        </authorList>
    </citation>
    <scope>NUCLEOTIDE SEQUENCE</scope>
    <source>
        <strain evidence="3">Isolate 1-1 / race 1 (BBBD)</strain>
        <strain evidence="2">isolate 1-1 / race 1 (BBBD)</strain>
    </source>
</reference>
<dbReference type="PANTHER" id="PTHR47501:SF5">
    <property type="entry name" value="HAT C-TERMINAL DIMERISATION DOMAIN-CONTAINING PROTEIN"/>
    <property type="match status" value="1"/>
</dbReference>
<reference evidence="1" key="1">
    <citation type="submission" date="2009-11" db="EMBL/GenBank/DDBJ databases">
        <authorList>
            <consortium name="The Broad Institute Genome Sequencing Platform"/>
            <person name="Ward D."/>
            <person name="Feldgarden M."/>
            <person name="Earl A."/>
            <person name="Young S.K."/>
            <person name="Zeng Q."/>
            <person name="Koehrsen M."/>
            <person name="Alvarado L."/>
            <person name="Berlin A."/>
            <person name="Bochicchio J."/>
            <person name="Borenstein D."/>
            <person name="Chapman S.B."/>
            <person name="Chen Z."/>
            <person name="Engels R."/>
            <person name="Freedman E."/>
            <person name="Gellesch M."/>
            <person name="Goldberg J."/>
            <person name="Griggs A."/>
            <person name="Gujja S."/>
            <person name="Heilman E."/>
            <person name="Heiman D."/>
            <person name="Hepburn T."/>
            <person name="Howarth C."/>
            <person name="Jen D."/>
            <person name="Larson L."/>
            <person name="Lewis B."/>
            <person name="Mehta T."/>
            <person name="Park D."/>
            <person name="Pearson M."/>
            <person name="Roberts A."/>
            <person name="Saif S."/>
            <person name="Shea T."/>
            <person name="Shenoy N."/>
            <person name="Sisk P."/>
            <person name="Stolte C."/>
            <person name="Sykes S."/>
            <person name="Thomson T."/>
            <person name="Walk T."/>
            <person name="White J."/>
            <person name="Yandava C."/>
            <person name="Izard J."/>
            <person name="Baranova O.V."/>
            <person name="Blanton J.M."/>
            <person name="Tanner A.C."/>
            <person name="Dewhirst F.E."/>
            <person name="Haas B."/>
            <person name="Nusbaum C."/>
            <person name="Birren B."/>
        </authorList>
    </citation>
    <scope>NUCLEOTIDE SEQUENCE [LARGE SCALE GENOMIC DNA]</scope>
    <source>
        <strain evidence="1">1-1 BBBD Race 1</strain>
    </source>
</reference>
<dbReference type="PANTHER" id="PTHR47501">
    <property type="entry name" value="TRANSPOSASE-RELATED"/>
    <property type="match status" value="1"/>
</dbReference>
<proteinExistence type="predicted"/>
<evidence type="ECO:0008006" key="4">
    <source>
        <dbReference type="Google" id="ProtNLM"/>
    </source>
</evidence>
<gene>
    <name evidence="1" type="ORF">PTTG_00727</name>
</gene>